<evidence type="ECO:0000256" key="1">
    <source>
        <dbReference type="SAM" id="MobiDB-lite"/>
    </source>
</evidence>
<dbReference type="EMBL" id="JBHUMM010000043">
    <property type="protein sequence ID" value="MFD2672864.1"/>
    <property type="molecule type" value="Genomic_DNA"/>
</dbReference>
<dbReference type="Proteomes" id="UP001597497">
    <property type="component" value="Unassembled WGS sequence"/>
</dbReference>
<protein>
    <recommendedName>
        <fullName evidence="5">YtxH domain-containing protein</fullName>
    </recommendedName>
</protein>
<proteinExistence type="predicted"/>
<gene>
    <name evidence="3" type="ORF">ACFSUC_14945</name>
</gene>
<comment type="caution">
    <text evidence="3">The sequence shown here is derived from an EMBL/GenBank/DDBJ whole genome shotgun (WGS) entry which is preliminary data.</text>
</comment>
<organism evidence="3 4">
    <name type="scientific">Marinicrinis sediminis</name>
    <dbReference type="NCBI Taxonomy" id="1652465"/>
    <lineage>
        <taxon>Bacteria</taxon>
        <taxon>Bacillati</taxon>
        <taxon>Bacillota</taxon>
        <taxon>Bacilli</taxon>
        <taxon>Bacillales</taxon>
        <taxon>Paenibacillaceae</taxon>
    </lineage>
</organism>
<feature type="region of interest" description="Disordered" evidence="1">
    <location>
        <begin position="44"/>
        <end position="82"/>
    </location>
</feature>
<evidence type="ECO:0000256" key="2">
    <source>
        <dbReference type="SAM" id="Phobius"/>
    </source>
</evidence>
<evidence type="ECO:0000313" key="4">
    <source>
        <dbReference type="Proteomes" id="UP001597497"/>
    </source>
</evidence>
<dbReference type="RefSeq" id="WP_379930425.1">
    <property type="nucleotide sequence ID" value="NZ_JBHUMM010000043.1"/>
</dbReference>
<feature type="transmembrane region" description="Helical" evidence="2">
    <location>
        <begin position="6"/>
        <end position="22"/>
    </location>
</feature>
<name>A0ABW5RE63_9BACL</name>
<keyword evidence="2" id="KW-0812">Transmembrane</keyword>
<keyword evidence="2" id="KW-0472">Membrane</keyword>
<keyword evidence="2" id="KW-1133">Transmembrane helix</keyword>
<sequence>MRFNSFLMGGVVGAAAAVYFSRRNMGMGSMMKNMGMPNLAESMKNEITKERSTSTQTNSTSHSEHAQHEQSGGIDQVAEIAAQDAGVMSEVNKILDENDQSSIQTH</sequence>
<evidence type="ECO:0008006" key="5">
    <source>
        <dbReference type="Google" id="ProtNLM"/>
    </source>
</evidence>
<reference evidence="4" key="1">
    <citation type="journal article" date="2019" name="Int. J. Syst. Evol. Microbiol.">
        <title>The Global Catalogue of Microorganisms (GCM) 10K type strain sequencing project: providing services to taxonomists for standard genome sequencing and annotation.</title>
        <authorList>
            <consortium name="The Broad Institute Genomics Platform"/>
            <consortium name="The Broad Institute Genome Sequencing Center for Infectious Disease"/>
            <person name="Wu L."/>
            <person name="Ma J."/>
        </authorList>
    </citation>
    <scope>NUCLEOTIDE SEQUENCE [LARGE SCALE GENOMIC DNA]</scope>
    <source>
        <strain evidence="4">KCTC 33676</strain>
    </source>
</reference>
<keyword evidence="4" id="KW-1185">Reference proteome</keyword>
<evidence type="ECO:0000313" key="3">
    <source>
        <dbReference type="EMBL" id="MFD2672864.1"/>
    </source>
</evidence>
<accession>A0ABW5RE63</accession>